<keyword evidence="10" id="KW-1185">Reference proteome</keyword>
<dbReference type="HAMAP" id="MF_00073">
    <property type="entry name" value="NusB"/>
    <property type="match status" value="1"/>
</dbReference>
<dbReference type="KEGG" id="cku:UL82_05690"/>
<feature type="domain" description="NusB/RsmB/TIM44" evidence="7">
    <location>
        <begin position="20"/>
        <end position="150"/>
    </location>
</feature>
<evidence type="ECO:0000256" key="2">
    <source>
        <dbReference type="ARBA" id="ARBA00022814"/>
    </source>
</evidence>
<reference evidence="9 11" key="2">
    <citation type="submission" date="2018-12" db="EMBL/GenBank/DDBJ databases">
        <authorList>
            <consortium name="Pathogen Informatics"/>
        </authorList>
    </citation>
    <scope>NUCLEOTIDE SEQUENCE [LARGE SCALE GENOMIC DNA]</scope>
    <source>
        <strain evidence="9 11">NCTC949</strain>
    </source>
</reference>
<dbReference type="InterPro" id="IPR006027">
    <property type="entry name" value="NusB_RsmB_TIM44"/>
</dbReference>
<reference evidence="8 10" key="1">
    <citation type="journal article" date="2015" name="Genome Announc.">
        <title>Complete Genome Sequence of Corynebacterium kutscheri DSM 20755, a Corynebacterial Type Strain with Remarkably Low G+C Content of Chromosomal DNA.</title>
        <authorList>
            <person name="Ruckert C."/>
            <person name="Albersmeier A."/>
            <person name="Winkler A."/>
            <person name="Tauch A."/>
        </authorList>
    </citation>
    <scope>NUCLEOTIDE SEQUENCE [LARGE SCALE GENOMIC DNA]</scope>
    <source>
        <strain evidence="8 10">DSM 20755</strain>
    </source>
</reference>
<dbReference type="GO" id="GO:0003723">
    <property type="term" value="F:RNA binding"/>
    <property type="evidence" value="ECO:0007669"/>
    <property type="project" value="UniProtKB-UniRule"/>
</dbReference>
<dbReference type="Proteomes" id="UP000271380">
    <property type="component" value="Chromosome"/>
</dbReference>
<dbReference type="Gene3D" id="1.10.940.10">
    <property type="entry name" value="NusB-like"/>
    <property type="match status" value="1"/>
</dbReference>
<dbReference type="GO" id="GO:0005829">
    <property type="term" value="C:cytosol"/>
    <property type="evidence" value="ECO:0007669"/>
    <property type="project" value="TreeGrafter"/>
</dbReference>
<dbReference type="EMBL" id="LR134377">
    <property type="protein sequence ID" value="VEH08589.1"/>
    <property type="molecule type" value="Genomic_DNA"/>
</dbReference>
<evidence type="ECO:0000313" key="10">
    <source>
        <dbReference type="Proteomes" id="UP000033457"/>
    </source>
</evidence>
<gene>
    <name evidence="6 9" type="primary">nusB</name>
    <name evidence="9" type="ORF">NCTC949_01704</name>
    <name evidence="8" type="ORF">UL82_05690</name>
</gene>
<dbReference type="SUPFAM" id="SSF48013">
    <property type="entry name" value="NusB-like"/>
    <property type="match status" value="1"/>
</dbReference>
<dbReference type="InterPro" id="IPR011605">
    <property type="entry name" value="NusB_fam"/>
</dbReference>
<dbReference type="Proteomes" id="UP000033457">
    <property type="component" value="Chromosome"/>
</dbReference>
<accession>A0A0F6R1Y7</accession>
<dbReference type="HOGENOM" id="CLU_087843_2_0_11"/>
<evidence type="ECO:0000256" key="6">
    <source>
        <dbReference type="HAMAP-Rule" id="MF_00073"/>
    </source>
</evidence>
<evidence type="ECO:0000256" key="1">
    <source>
        <dbReference type="ARBA" id="ARBA00005952"/>
    </source>
</evidence>
<dbReference type="GO" id="GO:0006353">
    <property type="term" value="P:DNA-templated transcription termination"/>
    <property type="evidence" value="ECO:0007669"/>
    <property type="project" value="UniProtKB-UniRule"/>
</dbReference>
<dbReference type="GO" id="GO:0031564">
    <property type="term" value="P:transcription antitermination"/>
    <property type="evidence" value="ECO:0007669"/>
    <property type="project" value="UniProtKB-KW"/>
</dbReference>
<keyword evidence="5 6" id="KW-0804">Transcription</keyword>
<organism evidence="8 10">
    <name type="scientific">Corynebacterium kutscheri</name>
    <dbReference type="NCBI Taxonomy" id="35755"/>
    <lineage>
        <taxon>Bacteria</taxon>
        <taxon>Bacillati</taxon>
        <taxon>Actinomycetota</taxon>
        <taxon>Actinomycetes</taxon>
        <taxon>Mycobacteriales</taxon>
        <taxon>Corynebacteriaceae</taxon>
        <taxon>Corynebacterium</taxon>
    </lineage>
</organism>
<evidence type="ECO:0000256" key="3">
    <source>
        <dbReference type="ARBA" id="ARBA00022884"/>
    </source>
</evidence>
<evidence type="ECO:0000313" key="8">
    <source>
        <dbReference type="EMBL" id="AKE41313.1"/>
    </source>
</evidence>
<name>A0A0F6R1Y7_9CORY</name>
<dbReference type="PANTHER" id="PTHR11078:SF3">
    <property type="entry name" value="ANTITERMINATION NUSB DOMAIN-CONTAINING PROTEIN"/>
    <property type="match status" value="1"/>
</dbReference>
<evidence type="ECO:0000259" key="7">
    <source>
        <dbReference type="Pfam" id="PF01029"/>
    </source>
</evidence>
<evidence type="ECO:0000256" key="4">
    <source>
        <dbReference type="ARBA" id="ARBA00023015"/>
    </source>
</evidence>
<dbReference type="NCBIfam" id="TIGR01951">
    <property type="entry name" value="nusB"/>
    <property type="match status" value="1"/>
</dbReference>
<dbReference type="Pfam" id="PF01029">
    <property type="entry name" value="NusB"/>
    <property type="match status" value="1"/>
</dbReference>
<comment type="function">
    <text evidence="6">Involved in transcription antitermination. Required for transcription of ribosomal RNA (rRNA) genes. Binds specifically to the boxA antiterminator sequence of the ribosomal RNA (rrn) operons.</text>
</comment>
<comment type="similarity">
    <text evidence="1 6">Belongs to the NusB family.</text>
</comment>
<sequence>MAKNSRKHSRSFKRHGSRFKARHRAAAILFEAEIRDLDPVAIIEDRINLSKIDTVLSAPVPAYTQQIVAGVAEQLDRIDEIISAHLAEEWTLERIPAVDRAILRVGLWEMLFNEELDAPIVVVEAVELASYLSTDQSPAYINALLDAVVRNIDDVVAGKPATEEIFPEVDAEGPEALLSATDISVEFDDDFNLDTEIASDVADAELIDGVENDSEDITTMSYTYNESAERD</sequence>
<evidence type="ECO:0000256" key="5">
    <source>
        <dbReference type="ARBA" id="ARBA00023163"/>
    </source>
</evidence>
<keyword evidence="4 6" id="KW-0805">Transcription regulation</keyword>
<dbReference type="PANTHER" id="PTHR11078">
    <property type="entry name" value="N UTILIZATION SUBSTANCE PROTEIN B-RELATED"/>
    <property type="match status" value="1"/>
</dbReference>
<dbReference type="EMBL" id="CP011312">
    <property type="protein sequence ID" value="AKE41313.1"/>
    <property type="molecule type" value="Genomic_DNA"/>
</dbReference>
<keyword evidence="3 6" id="KW-0694">RNA-binding</keyword>
<protein>
    <recommendedName>
        <fullName evidence="6">Transcription antitermination protein NusB</fullName>
    </recommendedName>
    <alternativeName>
        <fullName evidence="6">Antitermination factor NusB</fullName>
    </alternativeName>
</protein>
<dbReference type="AlphaFoldDB" id="A0A0F6R1Y7"/>
<dbReference type="RefSeq" id="WP_232009527.1">
    <property type="nucleotide sequence ID" value="NZ_CP011312.1"/>
</dbReference>
<keyword evidence="2 6" id="KW-0889">Transcription antitermination</keyword>
<evidence type="ECO:0000313" key="11">
    <source>
        <dbReference type="Proteomes" id="UP000271380"/>
    </source>
</evidence>
<evidence type="ECO:0000313" key="9">
    <source>
        <dbReference type="EMBL" id="VEH08589.1"/>
    </source>
</evidence>
<dbReference type="STRING" id="35755.UL82_05690"/>
<proteinExistence type="inferred from homology"/>
<dbReference type="InterPro" id="IPR035926">
    <property type="entry name" value="NusB-like_sf"/>
</dbReference>